<evidence type="ECO:0000313" key="3">
    <source>
        <dbReference type="EMBL" id="KAE8271102.1"/>
    </source>
</evidence>
<evidence type="ECO:0000256" key="1">
    <source>
        <dbReference type="SAM" id="MobiDB-lite"/>
    </source>
</evidence>
<reference evidence="3" key="2">
    <citation type="journal article" date="2019" name="IMA Fungus">
        <title>Genome sequencing and comparison of five Tilletia species to identify candidate genes for the detection of regulated species infecting wheat.</title>
        <authorList>
            <person name="Nguyen H.D.T."/>
            <person name="Sultana T."/>
            <person name="Kesanakurti P."/>
            <person name="Hambleton S."/>
        </authorList>
    </citation>
    <scope>NUCLEOTIDE SEQUENCE</scope>
    <source>
        <strain evidence="3">DAOMC 236422</strain>
    </source>
</reference>
<dbReference type="EMBL" id="LWDG02000027">
    <property type="protein sequence ID" value="KAE8271102.1"/>
    <property type="molecule type" value="Genomic_DNA"/>
</dbReference>
<proteinExistence type="predicted"/>
<protein>
    <submittedName>
        <fullName evidence="3">Uncharacterized protein</fullName>
    </submittedName>
</protein>
<keyword evidence="2" id="KW-0732">Signal</keyword>
<feature type="region of interest" description="Disordered" evidence="1">
    <location>
        <begin position="31"/>
        <end position="50"/>
    </location>
</feature>
<feature type="chain" id="PRO_5036480833" evidence="2">
    <location>
        <begin position="19"/>
        <end position="232"/>
    </location>
</feature>
<sequence>MRFHTPILLVALASLSVAAPLEQRSTVMEPSMAGIGESPSSTTGPTAQYSGPIPNQGPKHVARKLSAIQVRLLGGGLWLAAETGGFTLNLLRFKKNYGRDVFSDAMGEQLHARDAYETAGKALFGLATLMGAVTLPVAYSNSLLLPYPAHPTTKREHQSIPLRDEDFRLSLPTTRFSKDDQTLSSRSKLDAATQALGLGAVGISLLGLPLNWAMYEHMSPQHLTPHFIPGVW</sequence>
<evidence type="ECO:0000313" key="4">
    <source>
        <dbReference type="Proteomes" id="UP000078113"/>
    </source>
</evidence>
<dbReference type="Proteomes" id="UP000078113">
    <property type="component" value="Unassembled WGS sequence"/>
</dbReference>
<keyword evidence="4" id="KW-1185">Reference proteome</keyword>
<comment type="caution">
    <text evidence="3">The sequence shown here is derived from an EMBL/GenBank/DDBJ whole genome shotgun (WGS) entry which is preliminary data.</text>
</comment>
<name>A0A8X7NC87_9BASI</name>
<dbReference type="AlphaFoldDB" id="A0A8X7NC87"/>
<evidence type="ECO:0000256" key="2">
    <source>
        <dbReference type="SAM" id="SignalP"/>
    </source>
</evidence>
<reference evidence="3" key="1">
    <citation type="submission" date="2016-04" db="EMBL/GenBank/DDBJ databases">
        <authorList>
            <person name="Nguyen H.D."/>
            <person name="Samba Siva P."/>
            <person name="Cullis J."/>
            <person name="Levesque C.A."/>
            <person name="Hambleton S."/>
        </authorList>
    </citation>
    <scope>NUCLEOTIDE SEQUENCE</scope>
    <source>
        <strain evidence="3">DAOMC 236422</strain>
    </source>
</reference>
<gene>
    <name evidence="3" type="ORF">A4X09_0g1226</name>
</gene>
<accession>A0A8X7NC87</accession>
<feature type="compositionally biased region" description="Polar residues" evidence="1">
    <location>
        <begin position="38"/>
        <end position="49"/>
    </location>
</feature>
<organism evidence="3 4">
    <name type="scientific">Tilletia walkeri</name>
    <dbReference type="NCBI Taxonomy" id="117179"/>
    <lineage>
        <taxon>Eukaryota</taxon>
        <taxon>Fungi</taxon>
        <taxon>Dikarya</taxon>
        <taxon>Basidiomycota</taxon>
        <taxon>Ustilaginomycotina</taxon>
        <taxon>Exobasidiomycetes</taxon>
        <taxon>Tilletiales</taxon>
        <taxon>Tilletiaceae</taxon>
        <taxon>Tilletia</taxon>
    </lineage>
</organism>
<feature type="signal peptide" evidence="2">
    <location>
        <begin position="1"/>
        <end position="18"/>
    </location>
</feature>